<comment type="caution">
    <text evidence="2">The sequence shown here is derived from an EMBL/GenBank/DDBJ whole genome shotgun (WGS) entry which is preliminary data.</text>
</comment>
<keyword evidence="1" id="KW-1133">Transmembrane helix</keyword>
<keyword evidence="1" id="KW-0812">Transmembrane</keyword>
<protein>
    <submittedName>
        <fullName evidence="2">Uncharacterized protein</fullName>
    </submittedName>
</protein>
<evidence type="ECO:0000313" key="2">
    <source>
        <dbReference type="EMBL" id="GMH51494.1"/>
    </source>
</evidence>
<dbReference type="Proteomes" id="UP001162640">
    <property type="component" value="Unassembled WGS sequence"/>
</dbReference>
<reference evidence="3" key="1">
    <citation type="journal article" date="2023" name="Commun. Biol.">
        <title>Genome analysis of Parmales, the sister group of diatoms, reveals the evolutionary specialization of diatoms from phago-mixotrophs to photoautotrophs.</title>
        <authorList>
            <person name="Ban H."/>
            <person name="Sato S."/>
            <person name="Yoshikawa S."/>
            <person name="Yamada K."/>
            <person name="Nakamura Y."/>
            <person name="Ichinomiya M."/>
            <person name="Sato N."/>
            <person name="Blanc-Mathieu R."/>
            <person name="Endo H."/>
            <person name="Kuwata A."/>
            <person name="Ogata H."/>
        </authorList>
    </citation>
    <scope>NUCLEOTIDE SEQUENCE [LARGE SCALE GENOMIC DNA]</scope>
</reference>
<proteinExistence type="predicted"/>
<accession>A0A9W6ZC13</accession>
<dbReference type="PANTHER" id="PTHR11319">
    <property type="entry name" value="G PROTEIN-COUPLED RECEPTOR-RELATED"/>
    <property type="match status" value="1"/>
</dbReference>
<dbReference type="PANTHER" id="PTHR11319:SF35">
    <property type="entry name" value="OUTER MEMBRANE PROTEIN PMPC-RELATED"/>
    <property type="match status" value="1"/>
</dbReference>
<dbReference type="EMBL" id="BLQM01000021">
    <property type="protein sequence ID" value="GMH51494.1"/>
    <property type="molecule type" value="Genomic_DNA"/>
</dbReference>
<evidence type="ECO:0000256" key="1">
    <source>
        <dbReference type="SAM" id="Phobius"/>
    </source>
</evidence>
<gene>
    <name evidence="2" type="ORF">TL16_g01025</name>
</gene>
<organism evidence="2 3">
    <name type="scientific">Triparma laevis f. inornata</name>
    <dbReference type="NCBI Taxonomy" id="1714386"/>
    <lineage>
        <taxon>Eukaryota</taxon>
        <taxon>Sar</taxon>
        <taxon>Stramenopiles</taxon>
        <taxon>Ochrophyta</taxon>
        <taxon>Bolidophyceae</taxon>
        <taxon>Parmales</taxon>
        <taxon>Triparmaceae</taxon>
        <taxon>Triparma</taxon>
    </lineage>
</organism>
<dbReference type="AlphaFoldDB" id="A0A9W6ZC13"/>
<name>A0A9W6ZC13_9STRA</name>
<feature type="transmembrane region" description="Helical" evidence="1">
    <location>
        <begin position="235"/>
        <end position="253"/>
    </location>
</feature>
<keyword evidence="1" id="KW-0472">Membrane</keyword>
<evidence type="ECO:0000313" key="3">
    <source>
        <dbReference type="Proteomes" id="UP001162640"/>
    </source>
</evidence>
<sequence length="285" mass="31222">MRTVLLERIPWAVPMPALNVKPTRGVKRELLGALLAPSTWSTTNRNKKCICFDSFIIDDGKCACEAGKILVNGKCRECEDGRFKIQTGTDSCNVCDREVIKGALETIFLGANKTSATSCAYGKGKFSAPPDVDNPESTLDLVCKDCSDINHPEGFDCSMIGLTLATLPLKDGFWRRAPDNHNIVECENLESCTHSSNHERCAEGHTGPICSVCMDGYNKDSVRICESCASTSVSIGFYVLLVILGITTLYLVLRKIFGKENLSISNVTQEITKVTSGDNHWSQRL</sequence>
<dbReference type="Gene3D" id="2.10.50.10">
    <property type="entry name" value="Tumor Necrosis Factor Receptor, subunit A, domain 2"/>
    <property type="match status" value="1"/>
</dbReference>